<dbReference type="Pfam" id="PF19493">
    <property type="entry name" value="Trypco1"/>
    <property type="match status" value="1"/>
</dbReference>
<name>A0A444JD26_9BACT</name>
<accession>A0A444JD26</accession>
<reference evidence="2 3" key="1">
    <citation type="submission" date="2017-01" db="EMBL/GenBank/DDBJ databases">
        <title>The cable genome- insights into the physiology and evolution of filamentous bacteria capable of sulfide oxidation via long distance electron transfer.</title>
        <authorList>
            <person name="Schreiber L."/>
            <person name="Bjerg J.T."/>
            <person name="Boggild A."/>
            <person name="Van De Vossenberg J."/>
            <person name="Meysman F."/>
            <person name="Nielsen L.P."/>
            <person name="Schramm A."/>
            <person name="Kjeldsen K.U."/>
        </authorList>
    </citation>
    <scope>NUCLEOTIDE SEQUENCE [LARGE SCALE GENOMIC DNA]</scope>
    <source>
        <strain evidence="2">A5</strain>
    </source>
</reference>
<feature type="domain" description="Trypsin-co-occurring" evidence="1">
    <location>
        <begin position="13"/>
        <end position="105"/>
    </location>
</feature>
<comment type="caution">
    <text evidence="2">The sequence shown here is derived from an EMBL/GenBank/DDBJ whole genome shotgun (WGS) entry which is preliminary data.</text>
</comment>
<dbReference type="AlphaFoldDB" id="A0A444JD26"/>
<organism evidence="2 3">
    <name type="scientific">Candidatus Electrothrix marina</name>
    <dbReference type="NCBI Taxonomy" id="1859130"/>
    <lineage>
        <taxon>Bacteria</taxon>
        <taxon>Pseudomonadati</taxon>
        <taxon>Thermodesulfobacteriota</taxon>
        <taxon>Desulfobulbia</taxon>
        <taxon>Desulfobulbales</taxon>
        <taxon>Desulfobulbaceae</taxon>
        <taxon>Candidatus Electrothrix</taxon>
    </lineage>
</organism>
<evidence type="ECO:0000259" key="1">
    <source>
        <dbReference type="Pfam" id="PF19493"/>
    </source>
</evidence>
<dbReference type="NCBIfam" id="NF041216">
    <property type="entry name" value="CU044_2847_fam"/>
    <property type="match status" value="1"/>
</dbReference>
<proteinExistence type="predicted"/>
<dbReference type="InterPro" id="IPR045794">
    <property type="entry name" value="Trypco1"/>
</dbReference>
<keyword evidence="3" id="KW-1185">Reference proteome</keyword>
<sequence length="109" mass="12221">MKKMIAFEMDEMDGQPVYVEAEVSEAEMQRVSRGEENKPLQAESRFVDAVARIKPAAEVVLKAFQEMNTPDEIGLEFGLKFNAKTGVVFASADSEATFKVSLKWTNEKK</sequence>
<dbReference type="EMBL" id="MTKS01000236">
    <property type="protein sequence ID" value="RWX50982.1"/>
    <property type="molecule type" value="Genomic_DNA"/>
</dbReference>
<evidence type="ECO:0000313" key="3">
    <source>
        <dbReference type="Proteomes" id="UP000288892"/>
    </source>
</evidence>
<evidence type="ECO:0000313" key="2">
    <source>
        <dbReference type="EMBL" id="RWX50982.1"/>
    </source>
</evidence>
<protein>
    <recommendedName>
        <fullName evidence="1">Trypsin-co-occurring domain-containing protein</fullName>
    </recommendedName>
</protein>
<gene>
    <name evidence="2" type="ORF">VU01_12363</name>
</gene>
<dbReference type="Proteomes" id="UP000288892">
    <property type="component" value="Unassembled WGS sequence"/>
</dbReference>